<dbReference type="SUPFAM" id="SSF47240">
    <property type="entry name" value="Ferritin-like"/>
    <property type="match status" value="1"/>
</dbReference>
<dbReference type="EMBL" id="BLSA01000069">
    <property type="protein sequence ID" value="GFP32387.1"/>
    <property type="molecule type" value="Genomic_DNA"/>
</dbReference>
<reference evidence="3 4" key="1">
    <citation type="journal article" date="2020" name="Front. Microbiol.">
        <title>Single-cell genomics of novel Actinobacteria with the Wood-Ljungdahl pathway discovered in a serpentinizing system.</title>
        <authorList>
            <person name="Merino N."/>
            <person name="Kawai M."/>
            <person name="Boyd E.S."/>
            <person name="Colman D.R."/>
            <person name="McGlynn S.E."/>
            <person name="Nealson K.H."/>
            <person name="Kurokawa K."/>
            <person name="Hongoh Y."/>
        </authorList>
    </citation>
    <scope>NUCLEOTIDE SEQUENCE [LARGE SCALE GENOMIC DNA]</scope>
    <source>
        <strain evidence="1 4">S33</strain>
        <strain evidence="2 3">S42</strain>
    </source>
</reference>
<dbReference type="EMBL" id="BLRY01000007">
    <property type="protein sequence ID" value="GFP26861.1"/>
    <property type="molecule type" value="Genomic_DNA"/>
</dbReference>
<accession>A0A6V8QEJ4</accession>
<protein>
    <recommendedName>
        <fullName evidence="5">Rubrerythrin diiron-binding domain-containing protein</fullName>
    </recommendedName>
</protein>
<organism evidence="1 4">
    <name type="scientific">Candidatus Hakubella thermalkaliphila</name>
    <dbReference type="NCBI Taxonomy" id="2754717"/>
    <lineage>
        <taxon>Bacteria</taxon>
        <taxon>Bacillati</taxon>
        <taxon>Actinomycetota</taxon>
        <taxon>Actinomycetota incertae sedis</taxon>
        <taxon>Candidatus Hakubellales</taxon>
        <taxon>Candidatus Hakubellaceae</taxon>
        <taxon>Candidatus Hakubella</taxon>
    </lineage>
</organism>
<dbReference type="Proteomes" id="UP000591948">
    <property type="component" value="Unassembled WGS sequence"/>
</dbReference>
<evidence type="ECO:0008006" key="5">
    <source>
        <dbReference type="Google" id="ProtNLM"/>
    </source>
</evidence>
<dbReference type="Proteomes" id="UP000568877">
    <property type="component" value="Unassembled WGS sequence"/>
</dbReference>
<comment type="caution">
    <text evidence="1">The sequence shown here is derived from an EMBL/GenBank/DDBJ whole genome shotgun (WGS) entry which is preliminary data.</text>
</comment>
<evidence type="ECO:0000313" key="3">
    <source>
        <dbReference type="Proteomes" id="UP000568877"/>
    </source>
</evidence>
<evidence type="ECO:0000313" key="2">
    <source>
        <dbReference type="EMBL" id="GFP32387.1"/>
    </source>
</evidence>
<dbReference type="RefSeq" id="WP_176233015.1">
    <property type="nucleotide sequence ID" value="NZ_BLRY01000007.1"/>
</dbReference>
<dbReference type="Gene3D" id="1.20.1260.10">
    <property type="match status" value="1"/>
</dbReference>
<proteinExistence type="predicted"/>
<dbReference type="AlphaFoldDB" id="A0A6V8QEJ4"/>
<dbReference type="InterPro" id="IPR009078">
    <property type="entry name" value="Ferritin-like_SF"/>
</dbReference>
<dbReference type="InterPro" id="IPR012347">
    <property type="entry name" value="Ferritin-like"/>
</dbReference>
<gene>
    <name evidence="1" type="ORF">HKBW3S33_00275</name>
    <name evidence="2" type="ORF">HKBW3S42_00692</name>
</gene>
<evidence type="ECO:0000313" key="4">
    <source>
        <dbReference type="Proteomes" id="UP000591948"/>
    </source>
</evidence>
<keyword evidence="4" id="KW-1185">Reference proteome</keyword>
<sequence length="147" mass="16759">MKINTASAAISFAKKLEEDSAKFYEDLSRKYIKDVDVLLSFAKENRKNIVQVERAYYEVITDAIEACFAFNINPDDYAFKTELAEGASYSDVLEKAVEMEEKIIKFYSDAAEQSQSLMADVPRAFQMVAKKRDKRRAMLKSLLGKEA</sequence>
<name>A0A6V8QEJ4_9ACTN</name>
<evidence type="ECO:0000313" key="1">
    <source>
        <dbReference type="EMBL" id="GFP26861.1"/>
    </source>
</evidence>